<accession>A0ABX3ZU13</accession>
<dbReference type="Gene3D" id="3.40.50.1820">
    <property type="entry name" value="alpha/beta hydrolase"/>
    <property type="match status" value="1"/>
</dbReference>
<dbReference type="RefSeq" id="WP_051930662.1">
    <property type="nucleotide sequence ID" value="NZ_CALUEG010000012.1"/>
</dbReference>
<dbReference type="SUPFAM" id="SSF53474">
    <property type="entry name" value="alpha/beta-Hydrolases"/>
    <property type="match status" value="1"/>
</dbReference>
<comment type="caution">
    <text evidence="1">The sequence shown here is derived from an EMBL/GenBank/DDBJ whole genome shotgun (WGS) entry which is preliminary data.</text>
</comment>
<dbReference type="EMBL" id="NIPV01000027">
    <property type="protein sequence ID" value="OWJ76212.1"/>
    <property type="molecule type" value="Genomic_DNA"/>
</dbReference>
<name>A0ABX3ZU13_9RHOB</name>
<dbReference type="InterPro" id="IPR029058">
    <property type="entry name" value="AB_hydrolase_fold"/>
</dbReference>
<organism evidence="1 2">
    <name type="scientific">Haematobacter missouriensis</name>
    <dbReference type="NCBI Taxonomy" id="366616"/>
    <lineage>
        <taxon>Bacteria</taxon>
        <taxon>Pseudomonadati</taxon>
        <taxon>Pseudomonadota</taxon>
        <taxon>Alphaproteobacteria</taxon>
        <taxon>Rhodobacterales</taxon>
        <taxon>Paracoccaceae</taxon>
        <taxon>Haematobacter</taxon>
    </lineage>
</organism>
<dbReference type="Proteomes" id="UP000214673">
    <property type="component" value="Unassembled WGS sequence"/>
</dbReference>
<protein>
    <submittedName>
        <fullName evidence="1">Peptidase</fullName>
    </submittedName>
</protein>
<keyword evidence="2" id="KW-1185">Reference proteome</keyword>
<sequence length="319" mass="34693">MRKIAAAASVFVALLAGAYLIIEASPAARLPWDDVSKARWPEAFRAVEIPARDGGIQKGYFRRAEGPAPLIVSLHTWSGDWTQRDALAQKALDRGWNYLHPDIRGPNTRPEACLSDLVLDDIDRAIAYGREAAEVTHIYVVGASGGGYAALGAWLHSTQPIDKVFAWVPITDLEAWYYQSRARNTQYAANILACTGSDQTLDAEAARARSPLYMTARPPEGRALALYAGVRDGYDGAVPISHSLDFFNMIAEEQGGEPISPRVTGSLLSLAHQPLDAKLDDREVLFHAKAPNVALTIFGGTHEMLVNAQVSEIEAIMSK</sequence>
<evidence type="ECO:0000313" key="1">
    <source>
        <dbReference type="EMBL" id="OWJ76212.1"/>
    </source>
</evidence>
<evidence type="ECO:0000313" key="2">
    <source>
        <dbReference type="Proteomes" id="UP000214673"/>
    </source>
</evidence>
<gene>
    <name evidence="1" type="ORF">CDV53_08420</name>
</gene>
<proteinExistence type="predicted"/>
<reference evidence="1 2" key="1">
    <citation type="submission" date="2016-11" db="EMBL/GenBank/DDBJ databases">
        <title>Comparison of Traditional DNA-DNA Hybridization with In Silico Genomic Analysis.</title>
        <authorList>
            <person name="Nicholson A.C."/>
            <person name="Sammons S."/>
            <person name="Humrighouse B.W."/>
            <person name="Graziano J."/>
            <person name="Lasker B."/>
            <person name="Whitney A.M."/>
            <person name="Mcquiston J.R."/>
        </authorList>
    </citation>
    <scope>NUCLEOTIDE SEQUENCE [LARGE SCALE GENOMIC DNA]</scope>
    <source>
        <strain evidence="1 2">H1892</strain>
    </source>
</reference>